<dbReference type="AlphaFoldDB" id="A0A0M0GNK1"/>
<comment type="pathway">
    <text evidence="3">Quinol/quinone metabolism; menaquinone biosynthesis.</text>
</comment>
<accession>A0A0M0GNK1</accession>
<evidence type="ECO:0000256" key="1">
    <source>
        <dbReference type="ARBA" id="ARBA00022428"/>
    </source>
</evidence>
<dbReference type="GO" id="GO:0009234">
    <property type="term" value="P:menaquinone biosynthetic process"/>
    <property type="evidence" value="ECO:0007669"/>
    <property type="project" value="UniProtKB-UniRule"/>
</dbReference>
<dbReference type="RefSeq" id="WP_053426236.1">
    <property type="nucleotide sequence ID" value="NZ_LGUE01000001.1"/>
</dbReference>
<dbReference type="PATRIC" id="fig|189381.12.peg.83"/>
<comment type="caution">
    <text evidence="5">The sequence shown here is derived from an EMBL/GenBank/DDBJ whole genome shotgun (WGS) entry which is preliminary data.</text>
</comment>
<protein>
    <recommendedName>
        <fullName evidence="3">Putative 2-succinyl-6-hydroxy-2,4-cyclohexadiene-1-carboxylate synthase</fullName>
        <shortName evidence="3">SHCHC synthase</shortName>
        <ecNumber evidence="3">4.2.99.20</ecNumber>
    </recommendedName>
</protein>
<dbReference type="PRINTS" id="PR00111">
    <property type="entry name" value="ABHYDROLASE"/>
</dbReference>
<proteinExistence type="inferred from homology"/>
<dbReference type="SUPFAM" id="SSF53474">
    <property type="entry name" value="alpha/beta-Hydrolases"/>
    <property type="match status" value="1"/>
</dbReference>
<dbReference type="HAMAP" id="MF_01660">
    <property type="entry name" value="MenH"/>
    <property type="match status" value="1"/>
</dbReference>
<dbReference type="InterPro" id="IPR000073">
    <property type="entry name" value="AB_hydrolase_1"/>
</dbReference>
<keyword evidence="2 3" id="KW-0456">Lyase</keyword>
<comment type="subunit">
    <text evidence="3">Monomer.</text>
</comment>
<gene>
    <name evidence="3" type="primary">menH</name>
    <name evidence="5" type="ORF">AF331_00105</name>
</gene>
<comment type="function">
    <text evidence="3">Catalyzes a proton abstraction reaction that results in 2,5-elimination of pyruvate from 2-succinyl-5-enolpyruvyl-6-hydroxy-3-cyclohexene-1-carboxylate (SEPHCHC) and the formation of 2-succinyl-6-hydroxy-2,4-cyclohexadiene-1-carboxylate (SHCHC).</text>
</comment>
<sequence length="273" mass="30277">MRVNEIDYFVNIKGDGPPVVFLHGFTGDSETWNGVTDQLVQRFTCVTIDLIGHGRTDAPPDLEKYRMDQVVKDVESILAKCGITEATFVGYSMGGRVALHLALTHPHLVSHLILESASPGLLTEEERSARREKDAALAERILLHGMEEFVNFWEDIPLFETQKRLPATVQAEIRQGRLGQRPIGLANSLKGMGTGSQPSWWGHLSAMEIPVDLLVGELDEKFVGIAKRMKERNPSFTITSFSGCGHAIHVEEQQKFGTMIEDLLHKGGNTNGF</sequence>
<dbReference type="UniPathway" id="UPA00079"/>
<organism evidence="5 6">
    <name type="scientific">Rossellomorea marisflavi</name>
    <dbReference type="NCBI Taxonomy" id="189381"/>
    <lineage>
        <taxon>Bacteria</taxon>
        <taxon>Bacillati</taxon>
        <taxon>Bacillota</taxon>
        <taxon>Bacilli</taxon>
        <taxon>Bacillales</taxon>
        <taxon>Bacillaceae</taxon>
        <taxon>Rossellomorea</taxon>
    </lineage>
</organism>
<dbReference type="NCBIfam" id="TIGR03695">
    <property type="entry name" value="menH_SHCHC"/>
    <property type="match status" value="1"/>
</dbReference>
<name>A0A0M0GNK1_9BACI</name>
<keyword evidence="1 3" id="KW-0474">Menaquinone biosynthesis</keyword>
<comment type="catalytic activity">
    <reaction evidence="3">
        <text>5-enolpyruvoyl-6-hydroxy-2-succinyl-cyclohex-3-ene-1-carboxylate = (1R,6R)-6-hydroxy-2-succinyl-cyclohexa-2,4-diene-1-carboxylate + pyruvate</text>
        <dbReference type="Rhea" id="RHEA:25597"/>
        <dbReference type="ChEBI" id="CHEBI:15361"/>
        <dbReference type="ChEBI" id="CHEBI:58689"/>
        <dbReference type="ChEBI" id="CHEBI:58818"/>
        <dbReference type="EC" id="4.2.99.20"/>
    </reaction>
</comment>
<dbReference type="STRING" id="189381.GCA_900166615_04379"/>
<feature type="domain" description="AB hydrolase-1" evidence="4">
    <location>
        <begin position="17"/>
        <end position="252"/>
    </location>
</feature>
<evidence type="ECO:0000313" key="6">
    <source>
        <dbReference type="Proteomes" id="UP000037405"/>
    </source>
</evidence>
<reference evidence="6" key="1">
    <citation type="submission" date="2015-07" db="EMBL/GenBank/DDBJ databases">
        <title>Fjat-14235 jcm11544.</title>
        <authorList>
            <person name="Liu B."/>
            <person name="Wang J."/>
            <person name="Zhu Y."/>
            <person name="Liu G."/>
            <person name="Chen Q."/>
            <person name="Chen Z."/>
            <person name="Lan J."/>
            <person name="Che J."/>
            <person name="Ge C."/>
            <person name="Shi H."/>
            <person name="Pan Z."/>
            <person name="Liu X."/>
        </authorList>
    </citation>
    <scope>NUCLEOTIDE SEQUENCE [LARGE SCALE GENOMIC DNA]</scope>
    <source>
        <strain evidence="6">JCM 11544</strain>
    </source>
</reference>
<dbReference type="InterPro" id="IPR022485">
    <property type="entry name" value="SHCHC_synthase_MenH"/>
</dbReference>
<dbReference type="Pfam" id="PF00561">
    <property type="entry name" value="Abhydrolase_1"/>
    <property type="match status" value="1"/>
</dbReference>
<dbReference type="GO" id="GO:0070205">
    <property type="term" value="F:2-succinyl-6-hydroxy-2,4-cyclohexadiene-1-carboxylate synthase activity"/>
    <property type="evidence" value="ECO:0007669"/>
    <property type="project" value="UniProtKB-UniRule"/>
</dbReference>
<comment type="similarity">
    <text evidence="3">Belongs to the AB hydrolase superfamily. MenH family.</text>
</comment>
<dbReference type="OrthoDB" id="9808398at2"/>
<evidence type="ECO:0000259" key="4">
    <source>
        <dbReference type="Pfam" id="PF00561"/>
    </source>
</evidence>
<keyword evidence="6" id="KW-1185">Reference proteome</keyword>
<evidence type="ECO:0000256" key="2">
    <source>
        <dbReference type="ARBA" id="ARBA00023239"/>
    </source>
</evidence>
<dbReference type="PANTHER" id="PTHR42916:SF1">
    <property type="entry name" value="PROTEIN PHYLLO, CHLOROPLASTIC"/>
    <property type="match status" value="1"/>
</dbReference>
<dbReference type="Proteomes" id="UP000037405">
    <property type="component" value="Unassembled WGS sequence"/>
</dbReference>
<comment type="pathway">
    <text evidence="3">Quinol/quinone metabolism; 1,4-dihydroxy-2-naphthoate biosynthesis; 1,4-dihydroxy-2-naphthoate from chorismate: step 3/7.</text>
</comment>
<dbReference type="EC" id="4.2.99.20" evidence="3"/>
<dbReference type="EMBL" id="LGUE01000001">
    <property type="protein sequence ID" value="KON90991.1"/>
    <property type="molecule type" value="Genomic_DNA"/>
</dbReference>
<evidence type="ECO:0000313" key="5">
    <source>
        <dbReference type="EMBL" id="KON90991.1"/>
    </source>
</evidence>
<evidence type="ECO:0000256" key="3">
    <source>
        <dbReference type="HAMAP-Rule" id="MF_01660"/>
    </source>
</evidence>
<dbReference type="UniPathway" id="UPA01057">
    <property type="reaction ID" value="UER00900"/>
</dbReference>
<dbReference type="InterPro" id="IPR029058">
    <property type="entry name" value="AB_hydrolase_fold"/>
</dbReference>
<dbReference type="PANTHER" id="PTHR42916">
    <property type="entry name" value="2-SUCCINYL-5-ENOLPYRUVYL-6-HYDROXY-3-CYCLOHEXENE-1-CARBOXYLATE SYNTHASE"/>
    <property type="match status" value="1"/>
</dbReference>
<dbReference type="Gene3D" id="3.40.50.1820">
    <property type="entry name" value="alpha/beta hydrolase"/>
    <property type="match status" value="1"/>
</dbReference>